<evidence type="ECO:0000313" key="12">
    <source>
        <dbReference type="EMBL" id="TSE27179.1"/>
    </source>
</evidence>
<dbReference type="GO" id="GO:0004222">
    <property type="term" value="F:metalloendopeptidase activity"/>
    <property type="evidence" value="ECO:0007669"/>
    <property type="project" value="InterPro"/>
</dbReference>
<gene>
    <name evidence="12" type="primary">htpX_1</name>
    <name evidence="12" type="ORF">Tsedi_00009</name>
</gene>
<evidence type="ECO:0000313" key="13">
    <source>
        <dbReference type="Proteomes" id="UP000320225"/>
    </source>
</evidence>
<dbReference type="Pfam" id="PF16491">
    <property type="entry name" value="Peptidase_M48_N"/>
    <property type="match status" value="1"/>
</dbReference>
<keyword evidence="9" id="KW-1133">Transmembrane helix</keyword>
<feature type="transmembrane region" description="Helical" evidence="9">
    <location>
        <begin position="6"/>
        <end position="29"/>
    </location>
</feature>
<keyword evidence="4 7" id="KW-0862">Zinc</keyword>
<dbReference type="EMBL" id="VJND01000001">
    <property type="protein sequence ID" value="TSE27179.1"/>
    <property type="molecule type" value="Genomic_DNA"/>
</dbReference>
<feature type="transmembrane region" description="Helical" evidence="9">
    <location>
        <begin position="180"/>
        <end position="201"/>
    </location>
</feature>
<feature type="active site" evidence="6">
    <location>
        <position position="285"/>
    </location>
</feature>
<dbReference type="CDD" id="cd07343">
    <property type="entry name" value="M48A_Zmpste24p_like"/>
    <property type="match status" value="1"/>
</dbReference>
<keyword evidence="13" id="KW-1185">Reference proteome</keyword>
<keyword evidence="9" id="KW-0812">Transmembrane</keyword>
<dbReference type="InterPro" id="IPR001915">
    <property type="entry name" value="Peptidase_M48"/>
</dbReference>
<proteinExistence type="inferred from homology"/>
<dbReference type="Proteomes" id="UP000320225">
    <property type="component" value="Unassembled WGS sequence"/>
</dbReference>
<feature type="transmembrane region" description="Helical" evidence="9">
    <location>
        <begin position="106"/>
        <end position="125"/>
    </location>
</feature>
<sequence>MASSLPSALLFSLVFAAVLLAQLALRLWLLGRQMRHLARQRGQVPPELAGCVDEAAQRRAVDYALARARLAMGEALLQAALVTGWTLLGGLEALDRALRGWLGEGLPQQVGLVAAFFALGALLELPLAWWRTFRLEQRFGFNRTTLALWLTDGAKGALLAAALGLPLLALLLTLMERAGAWWWLWAWAVWMAFSLALMVAVPRWIAPWFNRFEPVADPALRARLEALLQRCGLRSDGLYVMDGSRRSAHANAYFTGLGAAKRVVLFDTLLQQLSAPQLEAVLAHELGHARLGHIPRRLAWLAAASAAAWALLGWLAQQPWFYFGLGVTPTLGGGNAALALVLFFIVIPLAGLFVAPLAAALSRRDEYAADAFAARLTSAAALREALLALHRDNAATPAPDPWYARFFHTHPALLQRLRHLQRLQASTAPA</sequence>
<feature type="domain" description="CAAX prenyl protease 1 N-terminal" evidence="11">
    <location>
        <begin position="33"/>
        <end position="211"/>
    </location>
</feature>
<evidence type="ECO:0000256" key="8">
    <source>
        <dbReference type="RuleBase" id="RU003983"/>
    </source>
</evidence>
<evidence type="ECO:0000256" key="2">
    <source>
        <dbReference type="ARBA" id="ARBA00022723"/>
    </source>
</evidence>
<evidence type="ECO:0000256" key="9">
    <source>
        <dbReference type="SAM" id="Phobius"/>
    </source>
</evidence>
<evidence type="ECO:0000256" key="3">
    <source>
        <dbReference type="ARBA" id="ARBA00022801"/>
    </source>
</evidence>
<keyword evidence="2 7" id="KW-0479">Metal-binding</keyword>
<evidence type="ECO:0000256" key="6">
    <source>
        <dbReference type="PIRSR" id="PIRSR627057-1"/>
    </source>
</evidence>
<protein>
    <submittedName>
        <fullName evidence="12">Protease HtpX</fullName>
        <ecNumber evidence="12">3.4.24.-</ecNumber>
    </submittedName>
</protein>
<dbReference type="GO" id="GO:0071586">
    <property type="term" value="P:CAAX-box protein processing"/>
    <property type="evidence" value="ECO:0007669"/>
    <property type="project" value="InterPro"/>
</dbReference>
<feature type="binding site" evidence="7">
    <location>
        <position position="288"/>
    </location>
    <ligand>
        <name>Zn(2+)</name>
        <dbReference type="ChEBI" id="CHEBI:29105"/>
        <note>catalytic</note>
    </ligand>
</feature>
<feature type="binding site" evidence="7">
    <location>
        <position position="284"/>
    </location>
    <ligand>
        <name>Zn(2+)</name>
        <dbReference type="ChEBI" id="CHEBI:29105"/>
        <note>catalytic</note>
    </ligand>
</feature>
<feature type="transmembrane region" description="Helical" evidence="9">
    <location>
        <begin position="298"/>
        <end position="316"/>
    </location>
</feature>
<dbReference type="GO" id="GO:0046872">
    <property type="term" value="F:metal ion binding"/>
    <property type="evidence" value="ECO:0007669"/>
    <property type="project" value="UniProtKB-KW"/>
</dbReference>
<accession>A0A554WUD8</accession>
<reference evidence="12 13" key="1">
    <citation type="submission" date="2019-07" db="EMBL/GenBank/DDBJ databases">
        <title>Tepidimonas sediminis YIM 72259 draft genome.</title>
        <authorList>
            <person name="Da Costa M.S."/>
            <person name="Froufe H.J.C."/>
            <person name="Egas C."/>
            <person name="Albuquerque L."/>
        </authorList>
    </citation>
    <scope>NUCLEOTIDE SEQUENCE [LARGE SCALE GENOMIC DNA]</scope>
    <source>
        <strain evidence="12 13">YIM 72259</strain>
    </source>
</reference>
<keyword evidence="3 8" id="KW-0378">Hydrolase</keyword>
<comment type="caution">
    <text evidence="12">The sequence shown here is derived from an EMBL/GenBank/DDBJ whole genome shotgun (WGS) entry which is preliminary data.</text>
</comment>
<dbReference type="AlphaFoldDB" id="A0A554WUD8"/>
<comment type="similarity">
    <text evidence="8">Belongs to the peptidase M48 family.</text>
</comment>
<dbReference type="RefSeq" id="WP_143892360.1">
    <property type="nucleotide sequence ID" value="NZ_VJND01000001.1"/>
</dbReference>
<dbReference type="InterPro" id="IPR027057">
    <property type="entry name" value="CAXX_Prtase_1"/>
</dbReference>
<evidence type="ECO:0000256" key="1">
    <source>
        <dbReference type="ARBA" id="ARBA00022670"/>
    </source>
</evidence>
<comment type="cofactor">
    <cofactor evidence="7 8">
        <name>Zn(2+)</name>
        <dbReference type="ChEBI" id="CHEBI:29105"/>
    </cofactor>
    <text evidence="7 8">Binds 1 zinc ion per subunit.</text>
</comment>
<feature type="transmembrane region" description="Helical" evidence="9">
    <location>
        <begin position="75"/>
        <end position="94"/>
    </location>
</feature>
<evidence type="ECO:0000259" key="10">
    <source>
        <dbReference type="Pfam" id="PF01435"/>
    </source>
</evidence>
<keyword evidence="5 8" id="KW-0482">Metalloprotease</keyword>
<dbReference type="EC" id="3.4.24.-" evidence="12"/>
<dbReference type="PANTHER" id="PTHR10120">
    <property type="entry name" value="CAAX PRENYL PROTEASE 1"/>
    <property type="match status" value="1"/>
</dbReference>
<feature type="active site" description="Proton donor" evidence="6">
    <location>
        <position position="370"/>
    </location>
</feature>
<keyword evidence="1 8" id="KW-0645">Protease</keyword>
<dbReference type="InterPro" id="IPR032456">
    <property type="entry name" value="Peptidase_M48_N"/>
</dbReference>
<feature type="transmembrane region" description="Helical" evidence="9">
    <location>
        <begin position="336"/>
        <end position="361"/>
    </location>
</feature>
<feature type="transmembrane region" description="Helical" evidence="9">
    <location>
        <begin position="146"/>
        <end position="174"/>
    </location>
</feature>
<keyword evidence="9" id="KW-0472">Membrane</keyword>
<dbReference type="Gene3D" id="3.30.2010.10">
    <property type="entry name" value="Metalloproteases ('zincins'), catalytic domain"/>
    <property type="match status" value="1"/>
</dbReference>
<feature type="binding site" evidence="7">
    <location>
        <position position="366"/>
    </location>
    <ligand>
        <name>Zn(2+)</name>
        <dbReference type="ChEBI" id="CHEBI:29105"/>
        <note>catalytic</note>
    </ligand>
</feature>
<feature type="domain" description="Peptidase M48" evidence="10">
    <location>
        <begin position="217"/>
        <end position="422"/>
    </location>
</feature>
<evidence type="ECO:0000256" key="5">
    <source>
        <dbReference type="ARBA" id="ARBA00023049"/>
    </source>
</evidence>
<organism evidence="12 13">
    <name type="scientific">Tepidimonas sediminis</name>
    <dbReference type="NCBI Taxonomy" id="2588941"/>
    <lineage>
        <taxon>Bacteria</taxon>
        <taxon>Pseudomonadati</taxon>
        <taxon>Pseudomonadota</taxon>
        <taxon>Betaproteobacteria</taxon>
        <taxon>Burkholderiales</taxon>
        <taxon>Tepidimonas</taxon>
    </lineage>
</organism>
<name>A0A554WUD8_9BURK</name>
<dbReference type="OrthoDB" id="9781930at2"/>
<evidence type="ECO:0000259" key="11">
    <source>
        <dbReference type="Pfam" id="PF16491"/>
    </source>
</evidence>
<evidence type="ECO:0000256" key="7">
    <source>
        <dbReference type="PIRSR" id="PIRSR627057-2"/>
    </source>
</evidence>
<dbReference type="Pfam" id="PF01435">
    <property type="entry name" value="Peptidase_M48"/>
    <property type="match status" value="1"/>
</dbReference>
<evidence type="ECO:0000256" key="4">
    <source>
        <dbReference type="ARBA" id="ARBA00022833"/>
    </source>
</evidence>